<dbReference type="PANTHER" id="PTHR35333">
    <property type="entry name" value="BETA-LACTAMASE"/>
    <property type="match status" value="1"/>
</dbReference>
<dbReference type="PATRIC" id="fig|1219045.3.peg.1840"/>
<comment type="similarity">
    <text evidence="2">Belongs to the class-A beta-lactamase family.</text>
</comment>
<evidence type="ECO:0000256" key="2">
    <source>
        <dbReference type="ARBA" id="ARBA00009009"/>
    </source>
</evidence>
<comment type="caution">
    <text evidence="6">The sequence shown here is derived from an EMBL/GenBank/DDBJ whole genome shotgun (WGS) entry which is preliminary data.</text>
</comment>
<gene>
    <name evidence="6" type="ORF">BV98_001800</name>
</gene>
<sequence>MLLTSQLWNHSSHEPCQPEHPRHEESGGRAGTKMSDGNNGRGLRPDGGTARLVLLIAALSACVSAPGEPQARATQRVQPTTSTFPIKPVANPPKPYQALAVDQRETPPPALVSVVRNLGQSFNGKVGIAVRRIGSDWTVAWNGNLLFPQQSVSKLWVSMTVLDAVDRGKFRLSDTTTITRKDLTLFHQPSAGLVGSSGWTTSYSDLMRRAMMNSDNTANDTLLRSVGGPEAVRSYLARRFIKDVRFGPGERLLQATAAGLEWRQDYSIGRNFYAARARLPIEARKRALDNYLASPPDGAAPSAIVHALAKLKEGDMLSPASSQLLMSIMSEAKTGPQRIKGGVPAGWRYMHKTGTGQVLGARSTGYNDVGIMTAPDGTSYAVAVMIGSTTEPIPARWELMQAVAKAVAANHEKR</sequence>
<protein>
    <recommendedName>
        <fullName evidence="3">beta-lactamase</fullName>
        <ecNumber evidence="3">3.5.2.6</ecNumber>
    </recommendedName>
</protein>
<dbReference type="GO" id="GO:0030655">
    <property type="term" value="P:beta-lactam antibiotic catabolic process"/>
    <property type="evidence" value="ECO:0007669"/>
    <property type="project" value="InterPro"/>
</dbReference>
<dbReference type="eggNOG" id="COG2367">
    <property type="taxonomic scope" value="Bacteria"/>
</dbReference>
<dbReference type="EC" id="3.5.2.6" evidence="3"/>
<feature type="domain" description="Beta-lactamase class A catalytic" evidence="5">
    <location>
        <begin position="127"/>
        <end position="385"/>
    </location>
</feature>
<dbReference type="Proteomes" id="UP000024284">
    <property type="component" value="Unassembled WGS sequence"/>
</dbReference>
<evidence type="ECO:0000256" key="4">
    <source>
        <dbReference type="SAM" id="MobiDB-lite"/>
    </source>
</evidence>
<dbReference type="InterPro" id="IPR045155">
    <property type="entry name" value="Beta-lactam_cat"/>
</dbReference>
<organism evidence="6 7">
    <name type="scientific">Sphingobium herbicidovorans (strain ATCC 700291 / DSM 11019 / CCUG 56400 / KCTC 2939 / LMG 18315 / NBRC 16415 / MH)</name>
    <name type="common">Sphingomonas herbicidovorans</name>
    <dbReference type="NCBI Taxonomy" id="1219045"/>
    <lineage>
        <taxon>Bacteria</taxon>
        <taxon>Pseudomonadati</taxon>
        <taxon>Pseudomonadota</taxon>
        <taxon>Alphaproteobacteria</taxon>
        <taxon>Sphingomonadales</taxon>
        <taxon>Sphingomonadaceae</taxon>
        <taxon>Sphingobium</taxon>
    </lineage>
</organism>
<dbReference type="InterPro" id="IPR000871">
    <property type="entry name" value="Beta-lactam_class-A"/>
</dbReference>
<dbReference type="Gene3D" id="3.40.710.10">
    <property type="entry name" value="DD-peptidase/beta-lactamase superfamily"/>
    <property type="match status" value="1"/>
</dbReference>
<dbReference type="STRING" id="76947.GCA_002080435_01186"/>
<evidence type="ECO:0000256" key="3">
    <source>
        <dbReference type="ARBA" id="ARBA00012865"/>
    </source>
</evidence>
<feature type="compositionally biased region" description="Polar residues" evidence="4">
    <location>
        <begin position="72"/>
        <end position="84"/>
    </location>
</feature>
<accession>A0A086PB28</accession>
<evidence type="ECO:0000256" key="1">
    <source>
        <dbReference type="ARBA" id="ARBA00001526"/>
    </source>
</evidence>
<dbReference type="PANTHER" id="PTHR35333:SF3">
    <property type="entry name" value="BETA-LACTAMASE-TYPE TRANSPEPTIDASE FOLD CONTAINING PROTEIN"/>
    <property type="match status" value="1"/>
</dbReference>
<dbReference type="InterPro" id="IPR012338">
    <property type="entry name" value="Beta-lactam/transpept-like"/>
</dbReference>
<feature type="region of interest" description="Disordered" evidence="4">
    <location>
        <begin position="1"/>
        <end position="45"/>
    </location>
</feature>
<dbReference type="AlphaFoldDB" id="A0A086PB28"/>
<feature type="region of interest" description="Disordered" evidence="4">
    <location>
        <begin position="68"/>
        <end position="91"/>
    </location>
</feature>
<dbReference type="GO" id="GO:0046677">
    <property type="term" value="P:response to antibiotic"/>
    <property type="evidence" value="ECO:0007669"/>
    <property type="project" value="InterPro"/>
</dbReference>
<dbReference type="Pfam" id="PF13354">
    <property type="entry name" value="Beta-lactamase2"/>
    <property type="match status" value="1"/>
</dbReference>
<keyword evidence="7" id="KW-1185">Reference proteome</keyword>
<comment type="catalytic activity">
    <reaction evidence="1">
        <text>a beta-lactam + H2O = a substituted beta-amino acid</text>
        <dbReference type="Rhea" id="RHEA:20401"/>
        <dbReference type="ChEBI" id="CHEBI:15377"/>
        <dbReference type="ChEBI" id="CHEBI:35627"/>
        <dbReference type="ChEBI" id="CHEBI:140347"/>
        <dbReference type="EC" id="3.5.2.6"/>
    </reaction>
</comment>
<dbReference type="EMBL" id="JFZA02000012">
    <property type="protein sequence ID" value="KFG90596.1"/>
    <property type="molecule type" value="Genomic_DNA"/>
</dbReference>
<feature type="compositionally biased region" description="Basic and acidic residues" evidence="4">
    <location>
        <begin position="11"/>
        <end position="27"/>
    </location>
</feature>
<reference evidence="6" key="1">
    <citation type="submission" date="2014-08" db="EMBL/GenBank/DDBJ databases">
        <title>Draft genome sequences of Sphingobium herbicidovorans.</title>
        <authorList>
            <person name="Gan H.M."/>
            <person name="Gan H.Y."/>
            <person name="Savka M.A."/>
        </authorList>
    </citation>
    <scope>NUCLEOTIDE SEQUENCE [LARGE SCALE GENOMIC DNA]</scope>
    <source>
        <strain evidence="6">NBRC 16415</strain>
    </source>
</reference>
<evidence type="ECO:0000259" key="5">
    <source>
        <dbReference type="Pfam" id="PF13354"/>
    </source>
</evidence>
<feature type="compositionally biased region" description="Polar residues" evidence="4">
    <location>
        <begin position="1"/>
        <end position="10"/>
    </location>
</feature>
<proteinExistence type="inferred from homology"/>
<name>A0A086PB28_SPHHM</name>
<dbReference type="SUPFAM" id="SSF56601">
    <property type="entry name" value="beta-lactamase/transpeptidase-like"/>
    <property type="match status" value="1"/>
</dbReference>
<evidence type="ECO:0000313" key="6">
    <source>
        <dbReference type="EMBL" id="KFG90596.1"/>
    </source>
</evidence>
<dbReference type="GO" id="GO:0008800">
    <property type="term" value="F:beta-lactamase activity"/>
    <property type="evidence" value="ECO:0007669"/>
    <property type="project" value="UniProtKB-EC"/>
</dbReference>
<evidence type="ECO:0000313" key="7">
    <source>
        <dbReference type="Proteomes" id="UP000024284"/>
    </source>
</evidence>